<protein>
    <recommendedName>
        <fullName evidence="3">C2H2-type domain-containing protein</fullName>
    </recommendedName>
</protein>
<accession>A0AAD4BC72</accession>
<feature type="non-terminal residue" evidence="1">
    <location>
        <position position="60"/>
    </location>
</feature>
<reference evidence="1" key="2">
    <citation type="journal article" date="2020" name="Nat. Commun.">
        <title>Large-scale genome sequencing of mycorrhizal fungi provides insights into the early evolution of symbiotic traits.</title>
        <authorList>
            <person name="Miyauchi S."/>
            <person name="Kiss E."/>
            <person name="Kuo A."/>
            <person name="Drula E."/>
            <person name="Kohler A."/>
            <person name="Sanchez-Garcia M."/>
            <person name="Morin E."/>
            <person name="Andreopoulos B."/>
            <person name="Barry K.W."/>
            <person name="Bonito G."/>
            <person name="Buee M."/>
            <person name="Carver A."/>
            <person name="Chen C."/>
            <person name="Cichocki N."/>
            <person name="Clum A."/>
            <person name="Culley D."/>
            <person name="Crous P.W."/>
            <person name="Fauchery L."/>
            <person name="Girlanda M."/>
            <person name="Hayes R.D."/>
            <person name="Keri Z."/>
            <person name="LaButti K."/>
            <person name="Lipzen A."/>
            <person name="Lombard V."/>
            <person name="Magnuson J."/>
            <person name="Maillard F."/>
            <person name="Murat C."/>
            <person name="Nolan M."/>
            <person name="Ohm R.A."/>
            <person name="Pangilinan J."/>
            <person name="Pereira M.F."/>
            <person name="Perotto S."/>
            <person name="Peter M."/>
            <person name="Pfister S."/>
            <person name="Riley R."/>
            <person name="Sitrit Y."/>
            <person name="Stielow J.B."/>
            <person name="Szollosi G."/>
            <person name="Zifcakova L."/>
            <person name="Stursova M."/>
            <person name="Spatafora J.W."/>
            <person name="Tedersoo L."/>
            <person name="Vaario L.M."/>
            <person name="Yamada A."/>
            <person name="Yan M."/>
            <person name="Wang P."/>
            <person name="Xu J."/>
            <person name="Bruns T."/>
            <person name="Baldrian P."/>
            <person name="Vilgalys R."/>
            <person name="Dunand C."/>
            <person name="Henrissat B."/>
            <person name="Grigoriev I.V."/>
            <person name="Hibbett D."/>
            <person name="Nagy L.G."/>
            <person name="Martin F.M."/>
        </authorList>
    </citation>
    <scope>NUCLEOTIDE SEQUENCE</scope>
    <source>
        <strain evidence="1">BED1</strain>
    </source>
</reference>
<dbReference type="AlphaFoldDB" id="A0AAD4BC72"/>
<dbReference type="SUPFAM" id="SSF57667">
    <property type="entry name" value="beta-beta-alpha zinc fingers"/>
    <property type="match status" value="1"/>
</dbReference>
<organism evidence="1 2">
    <name type="scientific">Boletus edulis BED1</name>
    <dbReference type="NCBI Taxonomy" id="1328754"/>
    <lineage>
        <taxon>Eukaryota</taxon>
        <taxon>Fungi</taxon>
        <taxon>Dikarya</taxon>
        <taxon>Basidiomycota</taxon>
        <taxon>Agaricomycotina</taxon>
        <taxon>Agaricomycetes</taxon>
        <taxon>Agaricomycetidae</taxon>
        <taxon>Boletales</taxon>
        <taxon>Boletineae</taxon>
        <taxon>Boletaceae</taxon>
        <taxon>Boletoideae</taxon>
        <taxon>Boletus</taxon>
    </lineage>
</organism>
<evidence type="ECO:0008006" key="3">
    <source>
        <dbReference type="Google" id="ProtNLM"/>
    </source>
</evidence>
<comment type="caution">
    <text evidence="1">The sequence shown here is derived from an EMBL/GenBank/DDBJ whole genome shotgun (WGS) entry which is preliminary data.</text>
</comment>
<name>A0AAD4BC72_BOLED</name>
<dbReference type="InterPro" id="IPR036236">
    <property type="entry name" value="Znf_C2H2_sf"/>
</dbReference>
<sequence length="60" mass="6863">EHGLGGNSKERIACPWRHCHSRPMQRQSLIRHVSSVHVPLMAWTCPQCSRTFSRSGTAHR</sequence>
<feature type="non-terminal residue" evidence="1">
    <location>
        <position position="1"/>
    </location>
</feature>
<dbReference type="EMBL" id="WHUW01000200">
    <property type="protein sequence ID" value="KAF8418369.1"/>
    <property type="molecule type" value="Genomic_DNA"/>
</dbReference>
<dbReference type="Gene3D" id="3.30.160.60">
    <property type="entry name" value="Classic Zinc Finger"/>
    <property type="match status" value="1"/>
</dbReference>
<gene>
    <name evidence="1" type="ORF">L210DRAFT_791048</name>
</gene>
<proteinExistence type="predicted"/>
<keyword evidence="2" id="KW-1185">Reference proteome</keyword>
<evidence type="ECO:0000313" key="1">
    <source>
        <dbReference type="EMBL" id="KAF8418369.1"/>
    </source>
</evidence>
<evidence type="ECO:0000313" key="2">
    <source>
        <dbReference type="Proteomes" id="UP001194468"/>
    </source>
</evidence>
<dbReference type="Proteomes" id="UP001194468">
    <property type="component" value="Unassembled WGS sequence"/>
</dbReference>
<reference evidence="1" key="1">
    <citation type="submission" date="2019-10" db="EMBL/GenBank/DDBJ databases">
        <authorList>
            <consortium name="DOE Joint Genome Institute"/>
            <person name="Kuo A."/>
            <person name="Miyauchi S."/>
            <person name="Kiss E."/>
            <person name="Drula E."/>
            <person name="Kohler A."/>
            <person name="Sanchez-Garcia M."/>
            <person name="Andreopoulos B."/>
            <person name="Barry K.W."/>
            <person name="Bonito G."/>
            <person name="Buee M."/>
            <person name="Carver A."/>
            <person name="Chen C."/>
            <person name="Cichocki N."/>
            <person name="Clum A."/>
            <person name="Culley D."/>
            <person name="Crous P.W."/>
            <person name="Fauchery L."/>
            <person name="Girlanda M."/>
            <person name="Hayes R."/>
            <person name="Keri Z."/>
            <person name="LaButti K."/>
            <person name="Lipzen A."/>
            <person name="Lombard V."/>
            <person name="Magnuson J."/>
            <person name="Maillard F."/>
            <person name="Morin E."/>
            <person name="Murat C."/>
            <person name="Nolan M."/>
            <person name="Ohm R."/>
            <person name="Pangilinan J."/>
            <person name="Pereira M."/>
            <person name="Perotto S."/>
            <person name="Peter M."/>
            <person name="Riley R."/>
            <person name="Sitrit Y."/>
            <person name="Stielow B."/>
            <person name="Szollosi G."/>
            <person name="Zifcakova L."/>
            <person name="Stursova M."/>
            <person name="Spatafora J.W."/>
            <person name="Tedersoo L."/>
            <person name="Vaario L.-M."/>
            <person name="Yamada A."/>
            <person name="Yan M."/>
            <person name="Wang P."/>
            <person name="Xu J."/>
            <person name="Bruns T."/>
            <person name="Baldrian P."/>
            <person name="Vilgalys R."/>
            <person name="Henrissat B."/>
            <person name="Grigoriev I.V."/>
            <person name="Hibbett D."/>
            <person name="Nagy L.G."/>
            <person name="Martin F.M."/>
        </authorList>
    </citation>
    <scope>NUCLEOTIDE SEQUENCE</scope>
    <source>
        <strain evidence="1">BED1</strain>
    </source>
</reference>